<feature type="region of interest" description="Disordered" evidence="1">
    <location>
        <begin position="163"/>
        <end position="220"/>
    </location>
</feature>
<evidence type="ECO:0008006" key="4">
    <source>
        <dbReference type="Google" id="ProtNLM"/>
    </source>
</evidence>
<reference evidence="2" key="1">
    <citation type="submission" date="2022-10" db="EMBL/GenBank/DDBJ databases">
        <title>The complete genomes of actinobacterial strains from the NBC collection.</title>
        <authorList>
            <person name="Joergensen T.S."/>
            <person name="Alvarez Arevalo M."/>
            <person name="Sterndorff E.B."/>
            <person name="Faurdal D."/>
            <person name="Vuksanovic O."/>
            <person name="Mourched A.-S."/>
            <person name="Charusanti P."/>
            <person name="Shaw S."/>
            <person name="Blin K."/>
            <person name="Weber T."/>
        </authorList>
    </citation>
    <scope>NUCLEOTIDE SEQUENCE</scope>
    <source>
        <strain evidence="2">NBC_00248</strain>
    </source>
</reference>
<feature type="region of interest" description="Disordered" evidence="1">
    <location>
        <begin position="278"/>
        <end position="307"/>
    </location>
</feature>
<feature type="compositionally biased region" description="Basic and acidic residues" evidence="1">
    <location>
        <begin position="196"/>
        <end position="210"/>
    </location>
</feature>
<keyword evidence="3" id="KW-1185">Reference proteome</keyword>
<dbReference type="RefSeq" id="WP_328965090.1">
    <property type="nucleotide sequence ID" value="NZ_CP108090.1"/>
</dbReference>
<sequence>MDVDAVIFELYGLRPADFTRARDAYVAQARREKDSAAAAAIGGLRRPTLAVWAVNLLARTRPDLAEALLRLGTELRRAHRELDGERMRALSHQQHQVIGALSAEAAQLAAGAGERLRETALREVGEIFHGLLVDDEAARRWAAGRLAKPPPVAVGFEGLEPAPGAMPPPVTRPPRPAPVSAPAPAPAPAAPARTAVGRETRGVRRAAAEKRRSRTVAAREDAAEASAALRRTEQRLAEAAAARDRAEGEAADLLEELSAVRQRVEAARRAVRETKQAYRRAEQAHSEARWTAEKAARRFEEPTRSED</sequence>
<proteinExistence type="predicted"/>
<evidence type="ECO:0000256" key="1">
    <source>
        <dbReference type="SAM" id="MobiDB-lite"/>
    </source>
</evidence>
<name>A0ABZ1TQ39_STRVG</name>
<protein>
    <recommendedName>
        <fullName evidence="4">Transposase</fullName>
    </recommendedName>
</protein>
<feature type="compositionally biased region" description="Pro residues" evidence="1">
    <location>
        <begin position="164"/>
        <end position="189"/>
    </location>
</feature>
<dbReference type="Proteomes" id="UP001432039">
    <property type="component" value="Chromosome"/>
</dbReference>
<gene>
    <name evidence="2" type="ORF">OG517_38500</name>
</gene>
<dbReference type="EMBL" id="CP108090">
    <property type="protein sequence ID" value="WUQ16836.1"/>
    <property type="molecule type" value="Genomic_DNA"/>
</dbReference>
<evidence type="ECO:0000313" key="3">
    <source>
        <dbReference type="Proteomes" id="UP001432039"/>
    </source>
</evidence>
<evidence type="ECO:0000313" key="2">
    <source>
        <dbReference type="EMBL" id="WUQ16836.1"/>
    </source>
</evidence>
<organism evidence="2 3">
    <name type="scientific">Streptomyces virginiae</name>
    <name type="common">Streptomyces cinnamonensis</name>
    <dbReference type="NCBI Taxonomy" id="1961"/>
    <lineage>
        <taxon>Bacteria</taxon>
        <taxon>Bacillati</taxon>
        <taxon>Actinomycetota</taxon>
        <taxon>Actinomycetes</taxon>
        <taxon>Kitasatosporales</taxon>
        <taxon>Streptomycetaceae</taxon>
        <taxon>Streptomyces</taxon>
    </lineage>
</organism>
<accession>A0ABZ1TQ39</accession>